<dbReference type="SUPFAM" id="SSF56112">
    <property type="entry name" value="Protein kinase-like (PK-like)"/>
    <property type="match status" value="1"/>
</dbReference>
<evidence type="ECO:0000259" key="9">
    <source>
        <dbReference type="PROSITE" id="PS50011"/>
    </source>
</evidence>
<dbReference type="InterPro" id="IPR017441">
    <property type="entry name" value="Protein_kinase_ATP_BS"/>
</dbReference>
<evidence type="ECO:0000256" key="4">
    <source>
        <dbReference type="ARBA" id="ARBA00022741"/>
    </source>
</evidence>
<dbReference type="Proteomes" id="UP000624709">
    <property type="component" value="Unassembled WGS sequence"/>
</dbReference>
<dbReference type="Gene3D" id="3.30.200.20">
    <property type="entry name" value="Phosphorylase Kinase, domain 1"/>
    <property type="match status" value="1"/>
</dbReference>
<dbReference type="Gene3D" id="1.10.510.10">
    <property type="entry name" value="Transferase(Phosphotransferase) domain 1"/>
    <property type="match status" value="1"/>
</dbReference>
<protein>
    <recommendedName>
        <fullName evidence="1">non-specific serine/threonine protein kinase</fullName>
        <ecNumber evidence="1">2.7.11.1</ecNumber>
    </recommendedName>
</protein>
<dbReference type="SMART" id="SM00220">
    <property type="entry name" value="S_TKc"/>
    <property type="match status" value="1"/>
</dbReference>
<keyword evidence="5" id="KW-0418">Kinase</keyword>
<reference evidence="10 11" key="1">
    <citation type="submission" date="2021-01" db="EMBL/GenBank/DDBJ databases">
        <title>Whole genome shotgun sequence of Actinoplanes palleronii NBRC 14916.</title>
        <authorList>
            <person name="Komaki H."/>
            <person name="Tamura T."/>
        </authorList>
    </citation>
    <scope>NUCLEOTIDE SEQUENCE [LARGE SCALE GENOMIC DNA]</scope>
    <source>
        <strain evidence="10 11">NBRC 14916</strain>
    </source>
</reference>
<keyword evidence="2" id="KW-0723">Serine/threonine-protein kinase</keyword>
<feature type="domain" description="Protein kinase" evidence="9">
    <location>
        <begin position="28"/>
        <end position="286"/>
    </location>
</feature>
<evidence type="ECO:0000313" key="10">
    <source>
        <dbReference type="EMBL" id="GIE69528.1"/>
    </source>
</evidence>
<proteinExistence type="predicted"/>
<dbReference type="InterPro" id="IPR000719">
    <property type="entry name" value="Prot_kinase_dom"/>
</dbReference>
<dbReference type="InterPro" id="IPR008271">
    <property type="entry name" value="Ser/Thr_kinase_AS"/>
</dbReference>
<feature type="compositionally biased region" description="Low complexity" evidence="8">
    <location>
        <begin position="360"/>
        <end position="394"/>
    </location>
</feature>
<evidence type="ECO:0000256" key="6">
    <source>
        <dbReference type="ARBA" id="ARBA00022840"/>
    </source>
</evidence>
<dbReference type="PANTHER" id="PTHR43289:SF6">
    <property type="entry name" value="SERINE_THREONINE-PROTEIN KINASE NEKL-3"/>
    <property type="match status" value="1"/>
</dbReference>
<feature type="compositionally biased region" description="Low complexity" evidence="8">
    <location>
        <begin position="402"/>
        <end position="413"/>
    </location>
</feature>
<accession>A0ABQ4BFS2</accession>
<name>A0ABQ4BFS2_9ACTN</name>
<keyword evidence="6 7" id="KW-0067">ATP-binding</keyword>
<dbReference type="EMBL" id="BOMS01000088">
    <property type="protein sequence ID" value="GIE69528.1"/>
    <property type="molecule type" value="Genomic_DNA"/>
</dbReference>
<dbReference type="Pfam" id="PF00069">
    <property type="entry name" value="Pkinase"/>
    <property type="match status" value="1"/>
</dbReference>
<sequence length="445" mass="46312">MIPSHVSLRPHGASSMIVESQSVIAGRYRLREQLGRGGMSVVWRADDEVLGREVAVKVLSPALASDPLLRRQIHDEARTAARLHHPAVVAVHDYGEFLDAGRLSSYVVMELVDGRTLADMLTAGSLPWKVAVLVGAQVAAALSAAHAAGIVHRDVKPANVMVTSVGVKLVDFGISAIVGAVDGQKGQILGTPAYLAPERIRGAPVRPATDVYALGLLLYLALCGRMPWDASTVTQMVRAHVYARPAPLPAVPGLPAPVVQLVTRCLAKDPADRPSAIEVAERLGEIAGLPSSRVMRSAVATPTLNLTGPAVRRPRRGLLAAAAAVVLMTGGGLWWNLATPADTLAATGSETSCPATCPGSAGVSATPATTAPSTAPTTSPPVKAVTVRTTATARPDSRPRRTTGTGTPARRPALNPPKPKAAPVTAPHPKKPKKAKKPKSGHGRR</sequence>
<dbReference type="PROSITE" id="PS00107">
    <property type="entry name" value="PROTEIN_KINASE_ATP"/>
    <property type="match status" value="1"/>
</dbReference>
<keyword evidence="3" id="KW-0808">Transferase</keyword>
<feature type="binding site" evidence="7">
    <location>
        <position position="57"/>
    </location>
    <ligand>
        <name>ATP</name>
        <dbReference type="ChEBI" id="CHEBI:30616"/>
    </ligand>
</feature>
<dbReference type="PROSITE" id="PS50011">
    <property type="entry name" value="PROTEIN_KINASE_DOM"/>
    <property type="match status" value="1"/>
</dbReference>
<feature type="compositionally biased region" description="Basic residues" evidence="8">
    <location>
        <begin position="428"/>
        <end position="445"/>
    </location>
</feature>
<dbReference type="CDD" id="cd14014">
    <property type="entry name" value="STKc_PknB_like"/>
    <property type="match status" value="1"/>
</dbReference>
<comment type="caution">
    <text evidence="10">The sequence shown here is derived from an EMBL/GenBank/DDBJ whole genome shotgun (WGS) entry which is preliminary data.</text>
</comment>
<keyword evidence="11" id="KW-1185">Reference proteome</keyword>
<dbReference type="InterPro" id="IPR011009">
    <property type="entry name" value="Kinase-like_dom_sf"/>
</dbReference>
<dbReference type="PANTHER" id="PTHR43289">
    <property type="entry name" value="MITOGEN-ACTIVATED PROTEIN KINASE KINASE KINASE 20-RELATED"/>
    <property type="match status" value="1"/>
</dbReference>
<organism evidence="10 11">
    <name type="scientific">Actinoplanes palleronii</name>
    <dbReference type="NCBI Taxonomy" id="113570"/>
    <lineage>
        <taxon>Bacteria</taxon>
        <taxon>Bacillati</taxon>
        <taxon>Actinomycetota</taxon>
        <taxon>Actinomycetes</taxon>
        <taxon>Micromonosporales</taxon>
        <taxon>Micromonosporaceae</taxon>
        <taxon>Actinoplanes</taxon>
    </lineage>
</organism>
<evidence type="ECO:0000313" key="11">
    <source>
        <dbReference type="Proteomes" id="UP000624709"/>
    </source>
</evidence>
<gene>
    <name evidence="10" type="ORF">Apa02nite_056360</name>
</gene>
<evidence type="ECO:0000256" key="3">
    <source>
        <dbReference type="ARBA" id="ARBA00022679"/>
    </source>
</evidence>
<evidence type="ECO:0000256" key="5">
    <source>
        <dbReference type="ARBA" id="ARBA00022777"/>
    </source>
</evidence>
<evidence type="ECO:0000256" key="8">
    <source>
        <dbReference type="SAM" id="MobiDB-lite"/>
    </source>
</evidence>
<dbReference type="PROSITE" id="PS00108">
    <property type="entry name" value="PROTEIN_KINASE_ST"/>
    <property type="match status" value="1"/>
</dbReference>
<feature type="region of interest" description="Disordered" evidence="8">
    <location>
        <begin position="347"/>
        <end position="445"/>
    </location>
</feature>
<evidence type="ECO:0000256" key="1">
    <source>
        <dbReference type="ARBA" id="ARBA00012513"/>
    </source>
</evidence>
<keyword evidence="4 7" id="KW-0547">Nucleotide-binding</keyword>
<evidence type="ECO:0000256" key="2">
    <source>
        <dbReference type="ARBA" id="ARBA00022527"/>
    </source>
</evidence>
<dbReference type="EC" id="2.7.11.1" evidence="1"/>
<evidence type="ECO:0000256" key="7">
    <source>
        <dbReference type="PROSITE-ProRule" id="PRU10141"/>
    </source>
</evidence>